<evidence type="ECO:0000313" key="3">
    <source>
        <dbReference type="EMBL" id="GEW00172.1"/>
    </source>
</evidence>
<accession>A0A699GRI1</accession>
<dbReference type="AlphaFoldDB" id="A0A699GRI1"/>
<keyword evidence="1" id="KW-0175">Coiled coil</keyword>
<feature type="coiled-coil region" evidence="1">
    <location>
        <begin position="14"/>
        <end position="51"/>
    </location>
</feature>
<evidence type="ECO:0000256" key="1">
    <source>
        <dbReference type="SAM" id="Coils"/>
    </source>
</evidence>
<feature type="compositionally biased region" description="Polar residues" evidence="2">
    <location>
        <begin position="229"/>
        <end position="248"/>
    </location>
</feature>
<feature type="region of interest" description="Disordered" evidence="2">
    <location>
        <begin position="185"/>
        <end position="317"/>
    </location>
</feature>
<evidence type="ECO:0000256" key="2">
    <source>
        <dbReference type="SAM" id="MobiDB-lite"/>
    </source>
</evidence>
<organism evidence="3">
    <name type="scientific">Tanacetum cinerariifolium</name>
    <name type="common">Dalmatian daisy</name>
    <name type="synonym">Chrysanthemum cinerariifolium</name>
    <dbReference type="NCBI Taxonomy" id="118510"/>
    <lineage>
        <taxon>Eukaryota</taxon>
        <taxon>Viridiplantae</taxon>
        <taxon>Streptophyta</taxon>
        <taxon>Embryophyta</taxon>
        <taxon>Tracheophyta</taxon>
        <taxon>Spermatophyta</taxon>
        <taxon>Magnoliopsida</taxon>
        <taxon>eudicotyledons</taxon>
        <taxon>Gunneridae</taxon>
        <taxon>Pentapetalae</taxon>
        <taxon>asterids</taxon>
        <taxon>campanulids</taxon>
        <taxon>Asterales</taxon>
        <taxon>Asteraceae</taxon>
        <taxon>Asteroideae</taxon>
        <taxon>Anthemideae</taxon>
        <taxon>Anthemidinae</taxon>
        <taxon>Tanacetum</taxon>
    </lineage>
</organism>
<evidence type="ECO:0008006" key="4">
    <source>
        <dbReference type="Google" id="ProtNLM"/>
    </source>
</evidence>
<feature type="compositionally biased region" description="Polar residues" evidence="2">
    <location>
        <begin position="202"/>
        <end position="221"/>
    </location>
</feature>
<dbReference type="EMBL" id="BKCJ010041597">
    <property type="protein sequence ID" value="GEW00172.1"/>
    <property type="molecule type" value="Genomic_DNA"/>
</dbReference>
<protein>
    <recommendedName>
        <fullName evidence="4">Integrase, catalytic region, zinc finger, CCHC-type, peptidase aspartic, catalytic</fullName>
    </recommendedName>
</protein>
<sequence length="427" mass="48330">MNERHSEADLILNIKALDSSNIELTERVTALQEQNERFRAENDKVKQHYKELYDSIKITRAKTIEKTTYLLTKNEKLKVQLKEKIQSVTMPTVKIKVLALGMNAIDVKPIPPRNKNNMEVHLDYLKHLKESVETLCEIVEEARIEKPLDNALENACFYTKRSQELLEYVIRTCPKEFNKRDKQVANTPLNRKKQVTFKEPCDTSNNNTQTHVEQQKVQKTNVHVIPSIGINSSTEASGSKPRSNTKNNRILPAKSDNKKKVKAHPRNNKSKLKQESLFYSSISSKRTPDPPSPPLLPHQPMAATPSPSPPQQPRHHTKRVRLVLYQLRCVLVLIKIHQGCVDVYKEQPGCFLVVTSPQMVRLVLGLAPGVRLFGCQSPAGIRGLVWVSSNKVIHSLGVCLKLAVASIRAAFGLGYHKGVFGDRFNSY</sequence>
<name>A0A699GRI1_TANCI</name>
<comment type="caution">
    <text evidence="3">The sequence shown here is derived from an EMBL/GenBank/DDBJ whole genome shotgun (WGS) entry which is preliminary data.</text>
</comment>
<reference evidence="3" key="1">
    <citation type="journal article" date="2019" name="Sci. Rep.">
        <title>Draft genome of Tanacetum cinerariifolium, the natural source of mosquito coil.</title>
        <authorList>
            <person name="Yamashiro T."/>
            <person name="Shiraishi A."/>
            <person name="Satake H."/>
            <person name="Nakayama K."/>
        </authorList>
    </citation>
    <scope>NUCLEOTIDE SEQUENCE</scope>
</reference>
<proteinExistence type="predicted"/>
<feature type="compositionally biased region" description="Basic residues" evidence="2">
    <location>
        <begin position="257"/>
        <end position="271"/>
    </location>
</feature>
<gene>
    <name evidence="3" type="ORF">Tci_172148</name>
</gene>